<evidence type="ECO:0000259" key="4">
    <source>
        <dbReference type="Pfam" id="PF08669"/>
    </source>
</evidence>
<dbReference type="GO" id="GO:0032259">
    <property type="term" value="P:methylation"/>
    <property type="evidence" value="ECO:0007669"/>
    <property type="project" value="UniProtKB-KW"/>
</dbReference>
<dbReference type="SUPFAM" id="SSF101790">
    <property type="entry name" value="Aminomethyltransferase beta-barrel domain"/>
    <property type="match status" value="1"/>
</dbReference>
<reference evidence="6" key="1">
    <citation type="submission" date="2019-09" db="EMBL/GenBank/DDBJ databases">
        <title>Draft genome information of white flower Hibiscus syriacus.</title>
        <authorList>
            <person name="Kim Y.-M."/>
        </authorList>
    </citation>
    <scope>NUCLEOTIDE SEQUENCE [LARGE SCALE GENOMIC DNA]</scope>
    <source>
        <strain evidence="6">YM2019G1</strain>
    </source>
</reference>
<keyword evidence="7" id="KW-1185">Reference proteome</keyword>
<organism evidence="6 7">
    <name type="scientific">Hibiscus syriacus</name>
    <name type="common">Rose of Sharon</name>
    <dbReference type="NCBI Taxonomy" id="106335"/>
    <lineage>
        <taxon>Eukaryota</taxon>
        <taxon>Viridiplantae</taxon>
        <taxon>Streptophyta</taxon>
        <taxon>Embryophyta</taxon>
        <taxon>Tracheophyta</taxon>
        <taxon>Spermatophyta</taxon>
        <taxon>Magnoliopsida</taxon>
        <taxon>eudicotyledons</taxon>
        <taxon>Gunneridae</taxon>
        <taxon>Pentapetalae</taxon>
        <taxon>rosids</taxon>
        <taxon>malvids</taxon>
        <taxon>Malvales</taxon>
        <taxon>Malvaceae</taxon>
        <taxon>Malvoideae</taxon>
        <taxon>Hibiscus</taxon>
    </lineage>
</organism>
<comment type="caution">
    <text evidence="6">The sequence shown here is derived from an EMBL/GenBank/DDBJ whole genome shotgun (WGS) entry which is preliminary data.</text>
</comment>
<evidence type="ECO:0000313" key="6">
    <source>
        <dbReference type="EMBL" id="KAE8696738.1"/>
    </source>
</evidence>
<feature type="compositionally biased region" description="Basic and acidic residues" evidence="2">
    <location>
        <begin position="1169"/>
        <end position="1178"/>
    </location>
</feature>
<sequence length="1240" mass="136435">MVPFCFPWEVFGIWAIDYTPSCSSRQEGLARRFFASEADLKKTVLYDFHVANGGKMVPFAGWSMRFSTRTQSWTLQSTAGSMVDSLKYPICCRDKDLAHIEEHMKALKSKGGDVSWHIHDERSLLALQANNTGAVALSANPVYHTQSKHIDLDVHFVREKVASGQMRVNYVPALHQLADGFTKPLSKAAFEDFRSKVGDTVKLLPASVAARLSRSSLRVSRTRSHQRLLTGALMPPPETVLDANGKFVGAESAAAIWNMVLQLFANRSTTAAMSLHCKLQSLKKGNNNMCVYLTRVKEICDALASCGYVVSHVGHVASILKGLPREYQPFMAVITTMKDTLSLDDLYTVLLDAEAQLAGFDDQLEYLPMSAHLAQREVVDLGFNASCVANLATWSIVAGIDMMMILHVLRPILDPTKAAGQSQANIISNSGEQHWVVDSGATHHLMPDATKVLSPTEFRGPGKLTVGNGVSLDIRSIGSSVLPSTSSRALLLNNLLHVPSMIKNLLSVSKLARDNVVYIGFHAATCYVRDGQLKRFFCVEEWMLVTNQFGVTIKVVQSDWGGEYRSISSMLANSSIPMKYWSYAMVTTTHLINRLPTKHGTSSIAGEGIVHEGAIDEVTCQLLFVAPSPVDTDSPNEPPDAADTGLPDESSDVAEASDEHDIESGFMPIDLRVSTRQPEHASTSSVQPTHNSHSMLTRNKCGVFKPKTYSSYFEAEIPSTVQEAMQSAHSKEVVQSEYDAILKNNTWSLVKLPACRIPVGCKWLFKLKRNLDGSVNRYKASLIAKGYSQVSGYDFTDTFSPVVKFSTFNVVLALAVSNDWELRHVDVNNAFLNGDLDERALYGLRQAPRSWHAKLRANLVQIGFIASQADPSLFISRRDDGDIYVLVYVDDIVITGQSSNSIQDVVQLLSARLSIVGSLLYVCHTLHDLSYSVGRVAQFMHAPREAHMVAVKRILRYLADDRRSVSRYGVFVGSCLVTWSSKKQKTVSRSTMEAEYKCVADTATEVTWVSALLADLGVTPRQEPIIWCDNTGAVALSANPDYHTQSKHIDLDVHFVREKVASGQMRVNYVPAPHQLADGFTKPMSKAAFEDFRIKVGVGPHAAPGLQHMTMDDLSRNINEPNAHERRYTGEDGFEISVPSDNALDLAKAILEKFEGRVGFTSSGPPPRSHSEIQDEKGNNIGEITSGGFSPCPKKNIAMGYVKSGLHKAGTKAKILVRGKAYDGVVTKMPFVPTKYYKPS</sequence>
<dbReference type="Pfam" id="PF22936">
    <property type="entry name" value="Pol_BBD"/>
    <property type="match status" value="1"/>
</dbReference>
<dbReference type="InterPro" id="IPR027266">
    <property type="entry name" value="TrmE/GcvT-like"/>
</dbReference>
<dbReference type="Proteomes" id="UP000436088">
    <property type="component" value="Unassembled WGS sequence"/>
</dbReference>
<gene>
    <name evidence="6" type="ORF">F3Y22_tig00110647pilonHSYRG00112</name>
</gene>
<dbReference type="Gene3D" id="2.40.30.110">
    <property type="entry name" value="Aminomethyltransferase beta-barrel domains"/>
    <property type="match status" value="1"/>
</dbReference>
<dbReference type="PANTHER" id="PTHR11439:SF467">
    <property type="entry name" value="INTEGRASE CATALYTIC DOMAIN-CONTAINING PROTEIN"/>
    <property type="match status" value="1"/>
</dbReference>
<proteinExistence type="predicted"/>
<dbReference type="SUPFAM" id="SSF103025">
    <property type="entry name" value="Folate-binding domain"/>
    <property type="match status" value="1"/>
</dbReference>
<dbReference type="PANTHER" id="PTHR11439">
    <property type="entry name" value="GAG-POL-RELATED RETROTRANSPOSON"/>
    <property type="match status" value="1"/>
</dbReference>
<protein>
    <submittedName>
        <fullName evidence="6">Aminomethyltransferase</fullName>
    </submittedName>
</protein>
<accession>A0A6A2ZY21</accession>
<name>A0A6A2ZY21_HIBSY</name>
<evidence type="ECO:0000313" key="7">
    <source>
        <dbReference type="Proteomes" id="UP000436088"/>
    </source>
</evidence>
<dbReference type="InterPro" id="IPR043502">
    <property type="entry name" value="DNA/RNA_pol_sf"/>
</dbReference>
<dbReference type="InterPro" id="IPR054722">
    <property type="entry name" value="PolX-like_BBD"/>
</dbReference>
<dbReference type="EMBL" id="VEPZ02001060">
    <property type="protein sequence ID" value="KAE8696738.1"/>
    <property type="molecule type" value="Genomic_DNA"/>
</dbReference>
<feature type="region of interest" description="Disordered" evidence="2">
    <location>
        <begin position="674"/>
        <end position="694"/>
    </location>
</feature>
<dbReference type="GO" id="GO:0004190">
    <property type="term" value="F:aspartic-type endopeptidase activity"/>
    <property type="evidence" value="ECO:0007669"/>
    <property type="project" value="UniProtKB-KW"/>
</dbReference>
<dbReference type="Gene3D" id="3.30.1360.120">
    <property type="entry name" value="Probable tRNA modification gtpase trme, domain 1"/>
    <property type="match status" value="2"/>
</dbReference>
<evidence type="ECO:0000259" key="3">
    <source>
        <dbReference type="Pfam" id="PF07727"/>
    </source>
</evidence>
<dbReference type="InterPro" id="IPR029043">
    <property type="entry name" value="GcvT/YgfZ_C"/>
</dbReference>
<feature type="region of interest" description="Disordered" evidence="2">
    <location>
        <begin position="1158"/>
        <end position="1179"/>
    </location>
</feature>
<dbReference type="Pfam" id="PF14223">
    <property type="entry name" value="Retrotran_gag_2"/>
    <property type="match status" value="1"/>
</dbReference>
<keyword evidence="1" id="KW-0064">Aspartyl protease</keyword>
<keyword evidence="1" id="KW-0645">Protease</keyword>
<feature type="domain" description="Aminomethyltransferase C-terminal" evidence="4">
    <location>
        <begin position="1158"/>
        <end position="1232"/>
    </location>
</feature>
<dbReference type="InterPro" id="IPR013103">
    <property type="entry name" value="RVT_2"/>
</dbReference>
<dbReference type="Pfam" id="PF07727">
    <property type="entry name" value="RVT_2"/>
    <property type="match status" value="1"/>
</dbReference>
<evidence type="ECO:0000259" key="5">
    <source>
        <dbReference type="Pfam" id="PF22936"/>
    </source>
</evidence>
<dbReference type="Pfam" id="PF08669">
    <property type="entry name" value="GCV_T_C"/>
    <property type="match status" value="1"/>
</dbReference>
<feature type="domain" description="Reverse transcriptase Ty1/copia-type" evidence="3">
    <location>
        <begin position="744"/>
        <end position="838"/>
    </location>
</feature>
<evidence type="ECO:0000256" key="2">
    <source>
        <dbReference type="SAM" id="MobiDB-lite"/>
    </source>
</evidence>
<dbReference type="GO" id="GO:0008168">
    <property type="term" value="F:methyltransferase activity"/>
    <property type="evidence" value="ECO:0007669"/>
    <property type="project" value="UniProtKB-KW"/>
</dbReference>
<dbReference type="AlphaFoldDB" id="A0A6A2ZY21"/>
<dbReference type="FunFam" id="2.40.30.110:FF:000002">
    <property type="entry name" value="Aminomethyltransferase"/>
    <property type="match status" value="1"/>
</dbReference>
<evidence type="ECO:0000256" key="1">
    <source>
        <dbReference type="ARBA" id="ARBA00022750"/>
    </source>
</evidence>
<feature type="region of interest" description="Disordered" evidence="2">
    <location>
        <begin position="628"/>
        <end position="661"/>
    </location>
</feature>
<keyword evidence="1" id="KW-0378">Hydrolase</keyword>
<feature type="domain" description="Retrovirus-related Pol polyprotein from transposon TNT 1-94-like beta-barrel" evidence="5">
    <location>
        <begin position="435"/>
        <end position="514"/>
    </location>
</feature>
<dbReference type="CDD" id="cd09272">
    <property type="entry name" value="RNase_HI_RT_Ty1"/>
    <property type="match status" value="2"/>
</dbReference>
<dbReference type="SUPFAM" id="SSF56672">
    <property type="entry name" value="DNA/RNA polymerases"/>
    <property type="match status" value="1"/>
</dbReference>
<dbReference type="InterPro" id="IPR013977">
    <property type="entry name" value="GcvT_C"/>
</dbReference>